<dbReference type="GO" id="GO:0045892">
    <property type="term" value="P:negative regulation of DNA-templated transcription"/>
    <property type="evidence" value="ECO:0007669"/>
    <property type="project" value="TreeGrafter"/>
</dbReference>
<dbReference type="Proteomes" id="UP000295157">
    <property type="component" value="Unassembled WGS sequence"/>
</dbReference>
<name>A0A4R4N2X6_9ACTN</name>
<accession>A0A4R4N2X6</accession>
<dbReference type="SMART" id="SM00866">
    <property type="entry name" value="UTRA"/>
    <property type="match status" value="1"/>
</dbReference>
<evidence type="ECO:0000313" key="5">
    <source>
        <dbReference type="EMBL" id="TDC01107.1"/>
    </source>
</evidence>
<keyword evidence="3" id="KW-0804">Transcription</keyword>
<dbReference type="OrthoDB" id="8584262at2"/>
<dbReference type="EMBL" id="SMJZ01000168">
    <property type="protein sequence ID" value="TDC01107.1"/>
    <property type="molecule type" value="Genomic_DNA"/>
</dbReference>
<dbReference type="RefSeq" id="WP_132338318.1">
    <property type="nucleotide sequence ID" value="NZ_SMJZ01000168.1"/>
</dbReference>
<dbReference type="InterPro" id="IPR000524">
    <property type="entry name" value="Tscrpt_reg_HTH_GntR"/>
</dbReference>
<evidence type="ECO:0000256" key="1">
    <source>
        <dbReference type="ARBA" id="ARBA00023015"/>
    </source>
</evidence>
<comment type="caution">
    <text evidence="5">The sequence shown here is derived from an EMBL/GenBank/DDBJ whole genome shotgun (WGS) entry which is preliminary data.</text>
</comment>
<dbReference type="InterPro" id="IPR028978">
    <property type="entry name" value="Chorismate_lyase_/UTRA_dom_sf"/>
</dbReference>
<evidence type="ECO:0000313" key="6">
    <source>
        <dbReference type="Proteomes" id="UP000295157"/>
    </source>
</evidence>
<dbReference type="InterPro" id="IPR050679">
    <property type="entry name" value="Bact_HTH_transcr_reg"/>
</dbReference>
<keyword evidence="1" id="KW-0805">Transcription regulation</keyword>
<dbReference type="SUPFAM" id="SSF64288">
    <property type="entry name" value="Chorismate lyase-like"/>
    <property type="match status" value="1"/>
</dbReference>
<dbReference type="Pfam" id="PF07702">
    <property type="entry name" value="UTRA"/>
    <property type="match status" value="1"/>
</dbReference>
<protein>
    <submittedName>
        <fullName evidence="5">GntR family transcriptional regulator</fullName>
    </submittedName>
</protein>
<keyword evidence="2" id="KW-0238">DNA-binding</keyword>
<dbReference type="SMART" id="SM00345">
    <property type="entry name" value="HTH_GNTR"/>
    <property type="match status" value="1"/>
</dbReference>
<dbReference type="GO" id="GO:0003677">
    <property type="term" value="F:DNA binding"/>
    <property type="evidence" value="ECO:0007669"/>
    <property type="project" value="UniProtKB-KW"/>
</dbReference>
<evidence type="ECO:0000256" key="3">
    <source>
        <dbReference type="ARBA" id="ARBA00023163"/>
    </source>
</evidence>
<dbReference type="PANTHER" id="PTHR44846:SF1">
    <property type="entry name" value="MANNOSYL-D-GLYCERATE TRANSPORT_METABOLISM SYSTEM REPRESSOR MNGR-RELATED"/>
    <property type="match status" value="1"/>
</dbReference>
<dbReference type="InterPro" id="IPR011663">
    <property type="entry name" value="UTRA"/>
</dbReference>
<evidence type="ECO:0000256" key="2">
    <source>
        <dbReference type="ARBA" id="ARBA00023125"/>
    </source>
</evidence>
<dbReference type="AlphaFoldDB" id="A0A4R4N2X6"/>
<dbReference type="GO" id="GO:0003700">
    <property type="term" value="F:DNA-binding transcription factor activity"/>
    <property type="evidence" value="ECO:0007669"/>
    <property type="project" value="InterPro"/>
</dbReference>
<dbReference type="SUPFAM" id="SSF46785">
    <property type="entry name" value="Winged helix' DNA-binding domain"/>
    <property type="match status" value="1"/>
</dbReference>
<sequence length="264" mass="28187">MRHRMTDIDWARRLALEPGAAVPLYYQLRERLRAVISECVPDTPIPAEKDLMAFAGVSRATARRAIGDLVQEGLLVARQGSGTYTAPAGVTSELGSRPAGFTETMARLGRKPTTRVLEARMQPCAADLAPALGLEAGAGIVFIERIRMLDDEPCMIESAHLPAELVPGILDQDLTGSLYGLLRLKYGLSPASGKETIGAVNADYRLAGLLHVPMAAALLATARSTVTEGGLPLEYTIRHARGDITVFSVELNDAKNALMGQGPT</sequence>
<evidence type="ECO:0000259" key="4">
    <source>
        <dbReference type="PROSITE" id="PS50949"/>
    </source>
</evidence>
<dbReference type="Gene3D" id="3.40.1410.10">
    <property type="entry name" value="Chorismate lyase-like"/>
    <property type="match status" value="1"/>
</dbReference>
<dbReference type="InterPro" id="IPR036390">
    <property type="entry name" value="WH_DNA-bd_sf"/>
</dbReference>
<proteinExistence type="predicted"/>
<dbReference type="Pfam" id="PF00392">
    <property type="entry name" value="GntR"/>
    <property type="match status" value="1"/>
</dbReference>
<keyword evidence="6" id="KW-1185">Reference proteome</keyword>
<dbReference type="InterPro" id="IPR036388">
    <property type="entry name" value="WH-like_DNA-bd_sf"/>
</dbReference>
<gene>
    <name evidence="5" type="ORF">E1267_32790</name>
</gene>
<dbReference type="PROSITE" id="PS50949">
    <property type="entry name" value="HTH_GNTR"/>
    <property type="match status" value="1"/>
</dbReference>
<dbReference type="Gene3D" id="1.10.10.10">
    <property type="entry name" value="Winged helix-like DNA-binding domain superfamily/Winged helix DNA-binding domain"/>
    <property type="match status" value="1"/>
</dbReference>
<dbReference type="PRINTS" id="PR00035">
    <property type="entry name" value="HTHGNTR"/>
</dbReference>
<organism evidence="5 6">
    <name type="scientific">Nonomuraea longispora</name>
    <dbReference type="NCBI Taxonomy" id="1848320"/>
    <lineage>
        <taxon>Bacteria</taxon>
        <taxon>Bacillati</taxon>
        <taxon>Actinomycetota</taxon>
        <taxon>Actinomycetes</taxon>
        <taxon>Streptosporangiales</taxon>
        <taxon>Streptosporangiaceae</taxon>
        <taxon>Nonomuraea</taxon>
    </lineage>
</organism>
<dbReference type="CDD" id="cd07377">
    <property type="entry name" value="WHTH_GntR"/>
    <property type="match status" value="1"/>
</dbReference>
<reference evidence="5 6" key="1">
    <citation type="submission" date="2019-02" db="EMBL/GenBank/DDBJ databases">
        <title>Draft genome sequences of novel Actinobacteria.</title>
        <authorList>
            <person name="Sahin N."/>
            <person name="Ay H."/>
            <person name="Saygin H."/>
        </authorList>
    </citation>
    <scope>NUCLEOTIDE SEQUENCE [LARGE SCALE GENOMIC DNA]</scope>
    <source>
        <strain evidence="5 6">KC201</strain>
    </source>
</reference>
<feature type="domain" description="HTH gntR-type" evidence="4">
    <location>
        <begin position="22"/>
        <end position="88"/>
    </location>
</feature>
<dbReference type="PANTHER" id="PTHR44846">
    <property type="entry name" value="MANNOSYL-D-GLYCERATE TRANSPORT/METABOLISM SYSTEM REPRESSOR MNGR-RELATED"/>
    <property type="match status" value="1"/>
</dbReference>